<keyword evidence="2" id="KW-1185">Reference proteome</keyword>
<accession>A0A918EKL9</accession>
<reference evidence="1" key="1">
    <citation type="journal article" date="2014" name="Int. J. Syst. Evol. Microbiol.">
        <title>Complete genome sequence of Corynebacterium casei LMG S-19264T (=DSM 44701T), isolated from a smear-ripened cheese.</title>
        <authorList>
            <consortium name="US DOE Joint Genome Institute (JGI-PGF)"/>
            <person name="Walter F."/>
            <person name="Albersmeier A."/>
            <person name="Kalinowski J."/>
            <person name="Ruckert C."/>
        </authorList>
    </citation>
    <scope>NUCLEOTIDE SEQUENCE</scope>
    <source>
        <strain evidence="1">JCM 4335</strain>
    </source>
</reference>
<evidence type="ECO:0000313" key="2">
    <source>
        <dbReference type="Proteomes" id="UP000654123"/>
    </source>
</evidence>
<reference evidence="1" key="2">
    <citation type="submission" date="2020-09" db="EMBL/GenBank/DDBJ databases">
        <authorList>
            <person name="Sun Q."/>
            <person name="Ohkuma M."/>
        </authorList>
    </citation>
    <scope>NUCLEOTIDE SEQUENCE</scope>
    <source>
        <strain evidence="1">JCM 4335</strain>
    </source>
</reference>
<gene>
    <name evidence="1" type="ORF">GCM10010249_18110</name>
</gene>
<evidence type="ECO:0000313" key="1">
    <source>
        <dbReference type="EMBL" id="GGQ00264.1"/>
    </source>
</evidence>
<sequence length="60" mass="6578">MDGDGRVGVKRADTLVGFVHGRQNARALPQAATEFKNAFTTEESVFECHRAPGFFPRGLN</sequence>
<organism evidence="1 2">
    <name type="scientific">Streptomyces roseolilacinus</name>
    <dbReference type="NCBI Taxonomy" id="66904"/>
    <lineage>
        <taxon>Bacteria</taxon>
        <taxon>Bacillati</taxon>
        <taxon>Actinomycetota</taxon>
        <taxon>Actinomycetes</taxon>
        <taxon>Kitasatosporales</taxon>
        <taxon>Streptomycetaceae</taxon>
        <taxon>Streptomyces</taxon>
    </lineage>
</organism>
<dbReference type="EMBL" id="BMSV01000003">
    <property type="protein sequence ID" value="GGQ00264.1"/>
    <property type="molecule type" value="Genomic_DNA"/>
</dbReference>
<dbReference type="AlphaFoldDB" id="A0A918EKL9"/>
<dbReference type="Proteomes" id="UP000654123">
    <property type="component" value="Unassembled WGS sequence"/>
</dbReference>
<comment type="caution">
    <text evidence="1">The sequence shown here is derived from an EMBL/GenBank/DDBJ whole genome shotgun (WGS) entry which is preliminary data.</text>
</comment>
<protein>
    <submittedName>
        <fullName evidence="1">Uncharacterized protein</fullName>
    </submittedName>
</protein>
<proteinExistence type="predicted"/>
<name>A0A918EKL9_9ACTN</name>